<dbReference type="GO" id="GO:0003677">
    <property type="term" value="F:DNA binding"/>
    <property type="evidence" value="ECO:0007669"/>
    <property type="project" value="InterPro"/>
</dbReference>
<evidence type="ECO:0000256" key="2">
    <source>
        <dbReference type="ARBA" id="ARBA00022491"/>
    </source>
</evidence>
<feature type="region of interest" description="Disordered" evidence="7">
    <location>
        <begin position="41"/>
        <end position="61"/>
    </location>
</feature>
<comment type="caution">
    <text evidence="9">The sequence shown here is derived from an EMBL/GenBank/DDBJ whole genome shotgun (WGS) entry which is preliminary data.</text>
</comment>
<comment type="function">
    <text evidence="6">Transcriptional repressor that regulates multiple aspects of plant growth and development.</text>
</comment>
<dbReference type="GO" id="GO:0045892">
    <property type="term" value="P:negative regulation of DNA-templated transcription"/>
    <property type="evidence" value="ECO:0007669"/>
    <property type="project" value="UniProtKB-UniRule"/>
</dbReference>
<sequence length="309" mass="35550">MGNRKFRLSDMIPNAWFYKLKEMGNRGGNTKRMKKTKPYYQHYTSPSPPCTPHKQNPPLTPNRASYYISRRLELDANKLLSPSSAKAMDNHFTLWEPPRKSKRRTKRRHVKPVCSPRPVNSTIESSCGCRVRKPEPESETDSGTDWSQPCCTCRVTTSPTDIIIDLTATERVVSKKLPPIITKQQSPEAKPEEKSPTEEKKSPPKEVHRIKTRVKSPRVLTKKTKNRKSNARRKECGNLDGFAVVKSSSDPQRDFRESMIEMIVENNICKTKDLEELLACYLSLNSAEYHNVIVKVFEQIWFDLTNVRS</sequence>
<evidence type="ECO:0000256" key="3">
    <source>
        <dbReference type="ARBA" id="ARBA00023015"/>
    </source>
</evidence>
<keyword evidence="3 6" id="KW-0805">Transcription regulation</keyword>
<evidence type="ECO:0000256" key="1">
    <source>
        <dbReference type="ARBA" id="ARBA00004123"/>
    </source>
</evidence>
<dbReference type="InterPro" id="IPR025830">
    <property type="entry name" value="DNA_bnd_dom_ovate"/>
</dbReference>
<evidence type="ECO:0000256" key="5">
    <source>
        <dbReference type="ARBA" id="ARBA00023242"/>
    </source>
</evidence>
<protein>
    <recommendedName>
        <fullName evidence="6">Transcription repressor</fullName>
    </recommendedName>
    <alternativeName>
        <fullName evidence="6">Ovate family protein</fullName>
    </alternativeName>
</protein>
<dbReference type="PANTHER" id="PTHR33057:SF82">
    <property type="entry name" value="TRANSCRIPTION REPRESSOR OFP5"/>
    <property type="match status" value="1"/>
</dbReference>
<feature type="compositionally biased region" description="Basic and acidic residues" evidence="7">
    <location>
        <begin position="189"/>
        <end position="209"/>
    </location>
</feature>
<dbReference type="Pfam" id="PF13724">
    <property type="entry name" value="DNA_binding_2"/>
    <property type="match status" value="1"/>
</dbReference>
<evidence type="ECO:0000256" key="6">
    <source>
        <dbReference type="RuleBase" id="RU367028"/>
    </source>
</evidence>
<dbReference type="NCBIfam" id="TIGR01568">
    <property type="entry name" value="A_thal_3678"/>
    <property type="match status" value="1"/>
</dbReference>
<evidence type="ECO:0000256" key="4">
    <source>
        <dbReference type="ARBA" id="ARBA00023163"/>
    </source>
</evidence>
<evidence type="ECO:0000256" key="7">
    <source>
        <dbReference type="SAM" id="MobiDB-lite"/>
    </source>
</evidence>
<feature type="domain" description="OVATE" evidence="8">
    <location>
        <begin position="244"/>
        <end position="303"/>
    </location>
</feature>
<dbReference type="InterPro" id="IPR006458">
    <property type="entry name" value="Ovate_C"/>
</dbReference>
<keyword evidence="2 6" id="KW-0678">Repressor</keyword>
<comment type="subcellular location">
    <subcellularLocation>
        <location evidence="1 6">Nucleus</location>
    </subcellularLocation>
</comment>
<keyword evidence="4 6" id="KW-0804">Transcription</keyword>
<accession>A0AAV8E0Z5</accession>
<keyword evidence="10" id="KW-1185">Reference proteome</keyword>
<feature type="region of interest" description="Disordered" evidence="7">
    <location>
        <begin position="177"/>
        <end position="232"/>
    </location>
</feature>
<dbReference type="GO" id="GO:0005634">
    <property type="term" value="C:nucleus"/>
    <property type="evidence" value="ECO:0007669"/>
    <property type="project" value="UniProtKB-SubCell"/>
</dbReference>
<evidence type="ECO:0000313" key="10">
    <source>
        <dbReference type="Proteomes" id="UP001140206"/>
    </source>
</evidence>
<evidence type="ECO:0000259" key="8">
    <source>
        <dbReference type="PROSITE" id="PS51754"/>
    </source>
</evidence>
<keyword evidence="5 6" id="KW-0539">Nucleus</keyword>
<dbReference type="PANTHER" id="PTHR33057">
    <property type="entry name" value="TRANSCRIPTION REPRESSOR OFP7-RELATED"/>
    <property type="match status" value="1"/>
</dbReference>
<dbReference type="PROSITE" id="PS51754">
    <property type="entry name" value="OVATE"/>
    <property type="match status" value="1"/>
</dbReference>
<name>A0AAV8E0Z5_9POAL</name>
<dbReference type="InterPro" id="IPR038933">
    <property type="entry name" value="Ovate"/>
</dbReference>
<organism evidence="9 10">
    <name type="scientific">Rhynchospora pubera</name>
    <dbReference type="NCBI Taxonomy" id="906938"/>
    <lineage>
        <taxon>Eukaryota</taxon>
        <taxon>Viridiplantae</taxon>
        <taxon>Streptophyta</taxon>
        <taxon>Embryophyta</taxon>
        <taxon>Tracheophyta</taxon>
        <taxon>Spermatophyta</taxon>
        <taxon>Magnoliopsida</taxon>
        <taxon>Liliopsida</taxon>
        <taxon>Poales</taxon>
        <taxon>Cyperaceae</taxon>
        <taxon>Cyperoideae</taxon>
        <taxon>Rhynchosporeae</taxon>
        <taxon>Rhynchospora</taxon>
    </lineage>
</organism>
<dbReference type="Proteomes" id="UP001140206">
    <property type="component" value="Chromosome 3"/>
</dbReference>
<gene>
    <name evidence="9" type="ORF">LUZ62_056303</name>
</gene>
<feature type="compositionally biased region" description="Basic residues" evidence="7">
    <location>
        <begin position="210"/>
        <end position="231"/>
    </location>
</feature>
<dbReference type="Pfam" id="PF04844">
    <property type="entry name" value="Ovate"/>
    <property type="match status" value="1"/>
</dbReference>
<dbReference type="AlphaFoldDB" id="A0AAV8E0Z5"/>
<proteinExistence type="predicted"/>
<dbReference type="EMBL" id="JAMFTS010000003">
    <property type="protein sequence ID" value="KAJ4772046.1"/>
    <property type="molecule type" value="Genomic_DNA"/>
</dbReference>
<evidence type="ECO:0000313" key="9">
    <source>
        <dbReference type="EMBL" id="KAJ4772046.1"/>
    </source>
</evidence>
<reference evidence="9" key="1">
    <citation type="submission" date="2022-08" db="EMBL/GenBank/DDBJ databases">
        <authorList>
            <person name="Marques A."/>
        </authorList>
    </citation>
    <scope>NUCLEOTIDE SEQUENCE</scope>
    <source>
        <strain evidence="9">RhyPub2mFocal</strain>
        <tissue evidence="9">Leaves</tissue>
    </source>
</reference>